<feature type="transmembrane region" description="Helical" evidence="8">
    <location>
        <begin position="12"/>
        <end position="33"/>
    </location>
</feature>
<feature type="transmembrane region" description="Helical" evidence="8">
    <location>
        <begin position="107"/>
        <end position="135"/>
    </location>
</feature>
<comment type="caution">
    <text evidence="9">The sequence shown here is derived from an EMBL/GenBank/DDBJ whole genome shotgun (WGS) entry which is preliminary data.</text>
</comment>
<evidence type="ECO:0000256" key="7">
    <source>
        <dbReference type="ARBA" id="ARBA00023180"/>
    </source>
</evidence>
<evidence type="ECO:0000313" key="10">
    <source>
        <dbReference type="Proteomes" id="UP000734854"/>
    </source>
</evidence>
<keyword evidence="2" id="KW-0813">Transport</keyword>
<protein>
    <submittedName>
        <fullName evidence="9">Uncharacterized protein</fullName>
    </submittedName>
</protein>
<dbReference type="GO" id="GO:0005524">
    <property type="term" value="F:ATP binding"/>
    <property type="evidence" value="ECO:0007669"/>
    <property type="project" value="InterPro"/>
</dbReference>
<comment type="similarity">
    <text evidence="1">Belongs to the ABC transporter superfamily. ABCB family. Multidrug resistance exporter (TC 3.A.1.201) subfamily.</text>
</comment>
<keyword evidence="6 8" id="KW-0472">Membrane</keyword>
<reference evidence="9 10" key="1">
    <citation type="submission" date="2020-08" db="EMBL/GenBank/DDBJ databases">
        <title>Plant Genome Project.</title>
        <authorList>
            <person name="Zhang R.-G."/>
        </authorList>
    </citation>
    <scope>NUCLEOTIDE SEQUENCE [LARGE SCALE GENOMIC DNA]</scope>
    <source>
        <tissue evidence="9">Rhizome</tissue>
    </source>
</reference>
<proteinExistence type="inferred from homology"/>
<dbReference type="Proteomes" id="UP000734854">
    <property type="component" value="Unassembled WGS sequence"/>
</dbReference>
<keyword evidence="10" id="KW-1185">Reference proteome</keyword>
<accession>A0A8J5C7R2</accession>
<evidence type="ECO:0000256" key="4">
    <source>
        <dbReference type="ARBA" id="ARBA00022737"/>
    </source>
</evidence>
<gene>
    <name evidence="9" type="ORF">ZIOFF_070386</name>
</gene>
<dbReference type="PANTHER" id="PTHR45136:SF2">
    <property type="entry name" value="ABC TRANSPORTER DOMAIN-CONTAINING PROTEIN"/>
    <property type="match status" value="1"/>
</dbReference>
<keyword evidence="3 8" id="KW-0812">Transmembrane</keyword>
<evidence type="ECO:0000256" key="6">
    <source>
        <dbReference type="ARBA" id="ARBA00023136"/>
    </source>
</evidence>
<evidence type="ECO:0000256" key="1">
    <source>
        <dbReference type="ARBA" id="ARBA00007577"/>
    </source>
</evidence>
<dbReference type="Gene3D" id="1.20.1560.10">
    <property type="entry name" value="ABC transporter type 1, transmembrane domain"/>
    <property type="match status" value="1"/>
</dbReference>
<evidence type="ECO:0000256" key="2">
    <source>
        <dbReference type="ARBA" id="ARBA00022448"/>
    </source>
</evidence>
<evidence type="ECO:0000256" key="5">
    <source>
        <dbReference type="ARBA" id="ARBA00022989"/>
    </source>
</evidence>
<dbReference type="GO" id="GO:0016020">
    <property type="term" value="C:membrane"/>
    <property type="evidence" value="ECO:0007669"/>
    <property type="project" value="InterPro"/>
</dbReference>
<dbReference type="AlphaFoldDB" id="A0A8J5C7R2"/>
<evidence type="ECO:0000256" key="8">
    <source>
        <dbReference type="SAM" id="Phobius"/>
    </source>
</evidence>
<evidence type="ECO:0000256" key="3">
    <source>
        <dbReference type="ARBA" id="ARBA00022692"/>
    </source>
</evidence>
<sequence length="151" mass="16678">MNGDTFIGCYTVGFFMMWWLPLVASLTVVLLIIPDIIGLLLDETRGAACIVDAGAVSYCGYSDRMSNTSRLMPAPALKSSLASLVIASSYKIAPNEKVPNFIKNNTTFIVCYVVGFFMIWRLVLVASPTMVLLVIPDIIYDRILMELARDI</sequence>
<dbReference type="InterPro" id="IPR036640">
    <property type="entry name" value="ABC1_TM_sf"/>
</dbReference>
<dbReference type="EMBL" id="JACMSC010000020">
    <property type="protein sequence ID" value="KAG6472908.1"/>
    <property type="molecule type" value="Genomic_DNA"/>
</dbReference>
<keyword evidence="5 8" id="KW-1133">Transmembrane helix</keyword>
<dbReference type="PANTHER" id="PTHR45136">
    <property type="entry name" value="ABC TRANSPORTER DOMAIN-CONTAINING PROTEIN"/>
    <property type="match status" value="1"/>
</dbReference>
<organism evidence="9 10">
    <name type="scientific">Zingiber officinale</name>
    <name type="common">Ginger</name>
    <name type="synonym">Amomum zingiber</name>
    <dbReference type="NCBI Taxonomy" id="94328"/>
    <lineage>
        <taxon>Eukaryota</taxon>
        <taxon>Viridiplantae</taxon>
        <taxon>Streptophyta</taxon>
        <taxon>Embryophyta</taxon>
        <taxon>Tracheophyta</taxon>
        <taxon>Spermatophyta</taxon>
        <taxon>Magnoliopsida</taxon>
        <taxon>Liliopsida</taxon>
        <taxon>Zingiberales</taxon>
        <taxon>Zingiberaceae</taxon>
        <taxon>Zingiber</taxon>
    </lineage>
</organism>
<keyword evidence="4" id="KW-0677">Repeat</keyword>
<name>A0A8J5C7R2_ZINOF</name>
<keyword evidence="7" id="KW-0325">Glycoprotein</keyword>
<evidence type="ECO:0000313" key="9">
    <source>
        <dbReference type="EMBL" id="KAG6472908.1"/>
    </source>
</evidence>